<dbReference type="SUPFAM" id="SSF47473">
    <property type="entry name" value="EF-hand"/>
    <property type="match status" value="1"/>
</dbReference>
<evidence type="ECO:0000313" key="3">
    <source>
        <dbReference type="EMBL" id="ETO23558.1"/>
    </source>
</evidence>
<feature type="compositionally biased region" description="Polar residues" evidence="2">
    <location>
        <begin position="1"/>
        <end position="17"/>
    </location>
</feature>
<proteinExistence type="predicted"/>
<organism evidence="3 4">
    <name type="scientific">Reticulomyxa filosa</name>
    <dbReference type="NCBI Taxonomy" id="46433"/>
    <lineage>
        <taxon>Eukaryota</taxon>
        <taxon>Sar</taxon>
        <taxon>Rhizaria</taxon>
        <taxon>Retaria</taxon>
        <taxon>Foraminifera</taxon>
        <taxon>Monothalamids</taxon>
        <taxon>Reticulomyxidae</taxon>
        <taxon>Reticulomyxa</taxon>
    </lineage>
</organism>
<keyword evidence="1" id="KW-0175">Coiled coil</keyword>
<accession>X6NCD0</accession>
<dbReference type="Gene3D" id="1.10.238.10">
    <property type="entry name" value="EF-hand"/>
    <property type="match status" value="1"/>
</dbReference>
<feature type="compositionally biased region" description="Polar residues" evidence="2">
    <location>
        <begin position="523"/>
        <end position="537"/>
    </location>
</feature>
<keyword evidence="4" id="KW-1185">Reference proteome</keyword>
<feature type="non-terminal residue" evidence="3">
    <location>
        <position position="568"/>
    </location>
</feature>
<evidence type="ECO:0000256" key="1">
    <source>
        <dbReference type="SAM" id="Coils"/>
    </source>
</evidence>
<evidence type="ECO:0000256" key="2">
    <source>
        <dbReference type="SAM" id="MobiDB-lite"/>
    </source>
</evidence>
<dbReference type="InterPro" id="IPR011992">
    <property type="entry name" value="EF-hand-dom_pair"/>
</dbReference>
<feature type="coiled-coil region" evidence="1">
    <location>
        <begin position="379"/>
        <end position="486"/>
    </location>
</feature>
<gene>
    <name evidence="3" type="ORF">RFI_13622</name>
</gene>
<name>X6NCD0_RETFI</name>
<sequence length="568" mass="65625">MSLQNADGATNAQSTKGNELPGDESEVPNSPTGTFVHLDNHEKFPSKLLITEEDAIDRERKKRNSTDSNASLVPRNDMYDTEILTNTNNKKFSFFVISLFSHCKTEFIQKKKKNVMLLSNLTQIQDSVCELFAEGDKDKDGKQKTHTKKKRGREEFFQVMQKILPESTYAELDELFDRLDIKKAGGIDYEQLLHSTEGGTFLKVQTFVVVFVLLSTLGLEDDNTSVAAMSPRRLVNFTSFNVHSGGKHHNHHHARNYSNSSVVIKQSTPVNALKKRDSLESHDSLVIDPEYDNMNVSHHPKDLQLIQQLKLQIEGLREENKTLKGLEKEVRDLKEEMDIFKSSHQRFEYEFDDLKKEVCVFFASKKKKHNFTNICLSCLETTQAERNDLQQQNERLELHYKQLKHELEDVTDQAPNEEERLEQITKLETTVVELRRNTEILSEQEKSTKNEVTTQQKYIETLEFKNAQLQEQVIAIETRLSEQNDTSEGLQVELRRTQDFLHKRMRSAMHLKREVIELQNELETQSPLNSESGQPQKPKQETETIRLRVKHISGKLSQEALKLAKESK</sequence>
<dbReference type="AlphaFoldDB" id="X6NCD0"/>
<comment type="caution">
    <text evidence="3">The sequence shown here is derived from an EMBL/GenBank/DDBJ whole genome shotgun (WGS) entry which is preliminary data.</text>
</comment>
<feature type="coiled-coil region" evidence="1">
    <location>
        <begin position="306"/>
        <end position="343"/>
    </location>
</feature>
<feature type="region of interest" description="Disordered" evidence="2">
    <location>
        <begin position="1"/>
        <end position="40"/>
    </location>
</feature>
<feature type="region of interest" description="Disordered" evidence="2">
    <location>
        <begin position="523"/>
        <end position="544"/>
    </location>
</feature>
<dbReference type="EMBL" id="ASPP01009854">
    <property type="protein sequence ID" value="ETO23558.1"/>
    <property type="molecule type" value="Genomic_DNA"/>
</dbReference>
<protein>
    <submittedName>
        <fullName evidence="3">Girdin isoform 1</fullName>
    </submittedName>
</protein>
<dbReference type="Proteomes" id="UP000023152">
    <property type="component" value="Unassembled WGS sequence"/>
</dbReference>
<evidence type="ECO:0000313" key="4">
    <source>
        <dbReference type="Proteomes" id="UP000023152"/>
    </source>
</evidence>
<reference evidence="3 4" key="1">
    <citation type="journal article" date="2013" name="Curr. Biol.">
        <title>The Genome of the Foraminiferan Reticulomyxa filosa.</title>
        <authorList>
            <person name="Glockner G."/>
            <person name="Hulsmann N."/>
            <person name="Schleicher M."/>
            <person name="Noegel A.A."/>
            <person name="Eichinger L."/>
            <person name="Gallinger C."/>
            <person name="Pawlowski J."/>
            <person name="Sierra R."/>
            <person name="Euteneuer U."/>
            <person name="Pillet L."/>
            <person name="Moustafa A."/>
            <person name="Platzer M."/>
            <person name="Groth M."/>
            <person name="Szafranski K."/>
            <person name="Schliwa M."/>
        </authorList>
    </citation>
    <scope>NUCLEOTIDE SEQUENCE [LARGE SCALE GENOMIC DNA]</scope>
</reference>